<evidence type="ECO:0000256" key="5">
    <source>
        <dbReference type="ARBA" id="ARBA00022679"/>
    </source>
</evidence>
<dbReference type="PROSITE" id="PS00943">
    <property type="entry name" value="UBIA"/>
    <property type="match status" value="1"/>
</dbReference>
<organism evidence="10 11">
    <name type="scientific">Rhodonia placenta</name>
    <dbReference type="NCBI Taxonomy" id="104341"/>
    <lineage>
        <taxon>Eukaryota</taxon>
        <taxon>Fungi</taxon>
        <taxon>Dikarya</taxon>
        <taxon>Basidiomycota</taxon>
        <taxon>Agaricomycotina</taxon>
        <taxon>Agaricomycetes</taxon>
        <taxon>Polyporales</taxon>
        <taxon>Adustoporiaceae</taxon>
        <taxon>Rhodonia</taxon>
    </lineage>
</organism>
<feature type="transmembrane region" description="Helical" evidence="9">
    <location>
        <begin position="228"/>
        <end position="249"/>
    </location>
</feature>
<dbReference type="InterPro" id="IPR000537">
    <property type="entry name" value="UbiA_prenyltransferase"/>
</dbReference>
<gene>
    <name evidence="10" type="ORF">IEO21_02913</name>
</gene>
<comment type="cofactor">
    <cofactor evidence="1">
        <name>Mg(2+)</name>
        <dbReference type="ChEBI" id="CHEBI:18420"/>
    </cofactor>
</comment>
<keyword evidence="8 9" id="KW-0472">Membrane</keyword>
<dbReference type="InterPro" id="IPR044878">
    <property type="entry name" value="UbiA_sf"/>
</dbReference>
<evidence type="ECO:0000256" key="3">
    <source>
        <dbReference type="ARBA" id="ARBA00005179"/>
    </source>
</evidence>
<feature type="transmembrane region" description="Helical" evidence="9">
    <location>
        <begin position="161"/>
        <end position="178"/>
    </location>
</feature>
<dbReference type="InterPro" id="IPR039653">
    <property type="entry name" value="Prenyltransferase"/>
</dbReference>
<evidence type="ECO:0000313" key="11">
    <source>
        <dbReference type="Proteomes" id="UP000639403"/>
    </source>
</evidence>
<evidence type="ECO:0000256" key="2">
    <source>
        <dbReference type="ARBA" id="ARBA00004141"/>
    </source>
</evidence>
<name>A0A8H7U4H9_9APHY</name>
<dbReference type="FunFam" id="1.10.357.140:FF:000008">
    <property type="entry name" value="4-hydroxybenzoate octaprenyltransferase"/>
    <property type="match status" value="1"/>
</dbReference>
<dbReference type="CDD" id="cd13959">
    <property type="entry name" value="PT_UbiA_COQ2"/>
    <property type="match status" value="1"/>
</dbReference>
<protein>
    <submittedName>
        <fullName evidence="10">Uncharacterized protein</fullName>
    </submittedName>
</protein>
<evidence type="ECO:0000256" key="1">
    <source>
        <dbReference type="ARBA" id="ARBA00001946"/>
    </source>
</evidence>
<reference evidence="10" key="2">
    <citation type="journal article" name="Front. Microbiol.">
        <title>Degradative Capacity of Two Strains of Rhodonia placenta: From Phenotype to Genotype.</title>
        <authorList>
            <person name="Kolle M."/>
            <person name="Horta M.A.C."/>
            <person name="Nowrousian M."/>
            <person name="Ohm R.A."/>
            <person name="Benz J.P."/>
            <person name="Pilgard A."/>
        </authorList>
    </citation>
    <scope>NUCLEOTIDE SEQUENCE</scope>
    <source>
        <strain evidence="10">FPRL280</strain>
    </source>
</reference>
<dbReference type="InterPro" id="IPR030470">
    <property type="entry name" value="UbiA_prenylTrfase_CS"/>
</dbReference>
<dbReference type="PANTHER" id="PTHR11048:SF28">
    <property type="entry name" value="4-HYDROXYBENZOATE POLYPRENYLTRANSFERASE, MITOCHONDRIAL"/>
    <property type="match status" value="1"/>
</dbReference>
<evidence type="ECO:0000256" key="7">
    <source>
        <dbReference type="ARBA" id="ARBA00022989"/>
    </source>
</evidence>
<evidence type="ECO:0000313" key="10">
    <source>
        <dbReference type="EMBL" id="KAF9818285.1"/>
    </source>
</evidence>
<dbReference type="GO" id="GO:0006744">
    <property type="term" value="P:ubiquinone biosynthetic process"/>
    <property type="evidence" value="ECO:0007669"/>
    <property type="project" value="TreeGrafter"/>
</dbReference>
<sequence length="311" mass="34104">MSSEKSQATVATAVSPTPAWRGYWKLTRLHLWPAGTILFLWPCIWGITMTAYAQSLPPKIIAVQGAVYLLGCTIRHNAACVWNDICDRDFDRQVERTKTRPIASGAISVPAALGFLAAHLAAFIGILALAGPEALKIGLFGLFTFEAIYPLSKRFTHWPQAWLGFDCAWGFPVVWVSNNPNADLRIIAALVLGVVCWTIHFDTVYACQDKEDDVNAGVHSCALLFGDYLRPILSVFAAGFVASLAYVGVLNGQGPLYFAVTVGGTALHMLWQLTRPDMEKEGGKIWRSNNDLGYVIWGGMLLDYAHKLMVA</sequence>
<comment type="similarity">
    <text evidence="4">Belongs to the UbiA prenyltransferase family.</text>
</comment>
<dbReference type="Gene3D" id="1.10.357.140">
    <property type="entry name" value="UbiA prenyltransferase"/>
    <property type="match status" value="1"/>
</dbReference>
<dbReference type="EMBL" id="JADOXO010000032">
    <property type="protein sequence ID" value="KAF9818285.1"/>
    <property type="molecule type" value="Genomic_DNA"/>
</dbReference>
<evidence type="ECO:0000256" key="6">
    <source>
        <dbReference type="ARBA" id="ARBA00022692"/>
    </source>
</evidence>
<dbReference type="AlphaFoldDB" id="A0A8H7U4H9"/>
<dbReference type="Proteomes" id="UP000639403">
    <property type="component" value="Unassembled WGS sequence"/>
</dbReference>
<keyword evidence="6 9" id="KW-0812">Transmembrane</keyword>
<reference evidence="10" key="1">
    <citation type="submission" date="2020-11" db="EMBL/GenBank/DDBJ databases">
        <authorList>
            <person name="Koelle M."/>
            <person name="Horta M.A.C."/>
            <person name="Nowrousian M."/>
            <person name="Ohm R.A."/>
            <person name="Benz P."/>
            <person name="Pilgard A."/>
        </authorList>
    </citation>
    <scope>NUCLEOTIDE SEQUENCE</scope>
    <source>
        <strain evidence="10">FPRL280</strain>
    </source>
</reference>
<dbReference type="PANTHER" id="PTHR11048">
    <property type="entry name" value="PRENYLTRANSFERASES"/>
    <property type="match status" value="1"/>
</dbReference>
<proteinExistence type="inferred from homology"/>
<dbReference type="GO" id="GO:0008412">
    <property type="term" value="F:4-hydroxybenzoate polyprenyltransferase activity"/>
    <property type="evidence" value="ECO:0007669"/>
    <property type="project" value="TreeGrafter"/>
</dbReference>
<dbReference type="FunFam" id="1.20.120.1780:FF:000001">
    <property type="entry name" value="4-hydroxybenzoate octaprenyltransferase"/>
    <property type="match status" value="1"/>
</dbReference>
<comment type="caution">
    <text evidence="10">The sequence shown here is derived from an EMBL/GenBank/DDBJ whole genome shotgun (WGS) entry which is preliminary data.</text>
</comment>
<evidence type="ECO:0000256" key="8">
    <source>
        <dbReference type="ARBA" id="ARBA00023136"/>
    </source>
</evidence>
<keyword evidence="7 9" id="KW-1133">Transmembrane helix</keyword>
<dbReference type="Gene3D" id="1.20.120.1780">
    <property type="entry name" value="UbiA prenyltransferase"/>
    <property type="match status" value="1"/>
</dbReference>
<feature type="transmembrane region" description="Helical" evidence="9">
    <location>
        <begin position="102"/>
        <end position="128"/>
    </location>
</feature>
<evidence type="ECO:0000256" key="9">
    <source>
        <dbReference type="SAM" id="Phobius"/>
    </source>
</evidence>
<keyword evidence="5" id="KW-0808">Transferase</keyword>
<dbReference type="GO" id="GO:0005743">
    <property type="term" value="C:mitochondrial inner membrane"/>
    <property type="evidence" value="ECO:0007669"/>
    <property type="project" value="TreeGrafter"/>
</dbReference>
<comment type="subcellular location">
    <subcellularLocation>
        <location evidence="2">Membrane</location>
        <topology evidence="2">Multi-pass membrane protein</topology>
    </subcellularLocation>
</comment>
<comment type="pathway">
    <text evidence="3">Secondary metabolite biosynthesis.</text>
</comment>
<feature type="transmembrane region" description="Helical" evidence="9">
    <location>
        <begin position="31"/>
        <end position="52"/>
    </location>
</feature>
<dbReference type="Pfam" id="PF01040">
    <property type="entry name" value="UbiA"/>
    <property type="match status" value="1"/>
</dbReference>
<accession>A0A8H7U4H9</accession>
<evidence type="ECO:0000256" key="4">
    <source>
        <dbReference type="ARBA" id="ARBA00005985"/>
    </source>
</evidence>
<feature type="transmembrane region" description="Helical" evidence="9">
    <location>
        <begin position="184"/>
        <end position="207"/>
    </location>
</feature>